<gene>
    <name evidence="2" type="ORF">PSYJA_42725</name>
</gene>
<dbReference type="EMBL" id="AEAH01003545">
    <property type="protein sequence ID" value="EGH35369.1"/>
    <property type="molecule type" value="Genomic_DNA"/>
</dbReference>
<name>F3FYS7_PSESX</name>
<feature type="non-terminal residue" evidence="2">
    <location>
        <position position="48"/>
    </location>
</feature>
<dbReference type="Gene3D" id="3.30.559.10">
    <property type="entry name" value="Chloramphenicol acetyltransferase-like domain"/>
    <property type="match status" value="1"/>
</dbReference>
<dbReference type="InterPro" id="IPR001242">
    <property type="entry name" value="Condensation_dom"/>
</dbReference>
<evidence type="ECO:0000259" key="1">
    <source>
        <dbReference type="Pfam" id="PF00668"/>
    </source>
</evidence>
<proteinExistence type="predicted"/>
<evidence type="ECO:0000313" key="3">
    <source>
        <dbReference type="Proteomes" id="UP000004471"/>
    </source>
</evidence>
<evidence type="ECO:0000313" key="2">
    <source>
        <dbReference type="EMBL" id="EGH35369.1"/>
    </source>
</evidence>
<dbReference type="Proteomes" id="UP000004471">
    <property type="component" value="Unassembled WGS sequence"/>
</dbReference>
<dbReference type="InterPro" id="IPR023213">
    <property type="entry name" value="CAT-like_dom_sf"/>
</dbReference>
<dbReference type="Pfam" id="PF00668">
    <property type="entry name" value="Condensation"/>
    <property type="match status" value="1"/>
</dbReference>
<dbReference type="GO" id="GO:0003824">
    <property type="term" value="F:catalytic activity"/>
    <property type="evidence" value="ECO:0007669"/>
    <property type="project" value="InterPro"/>
</dbReference>
<protein>
    <recommendedName>
        <fullName evidence="1">Condensation domain-containing protein</fullName>
    </recommendedName>
</protein>
<organism evidence="2 3">
    <name type="scientific">Pseudomonas syringae pv. japonica str. M301072</name>
    <dbReference type="NCBI Taxonomy" id="629262"/>
    <lineage>
        <taxon>Bacteria</taxon>
        <taxon>Pseudomonadati</taxon>
        <taxon>Pseudomonadota</taxon>
        <taxon>Gammaproteobacteria</taxon>
        <taxon>Pseudomonadales</taxon>
        <taxon>Pseudomonadaceae</taxon>
        <taxon>Pseudomonas</taxon>
        <taxon>Pseudomonas syringae</taxon>
    </lineage>
</organism>
<feature type="domain" description="Condensation" evidence="1">
    <location>
        <begin position="1"/>
        <end position="47"/>
    </location>
</feature>
<comment type="caution">
    <text evidence="2">The sequence shown here is derived from an EMBL/GenBank/DDBJ whole genome shotgun (WGS) entry which is preliminary data.</text>
</comment>
<dbReference type="AlphaFoldDB" id="F3FYS7"/>
<dbReference type="SUPFAM" id="SSF52777">
    <property type="entry name" value="CoA-dependent acyltransferases"/>
    <property type="match status" value="1"/>
</dbReference>
<feature type="non-terminal residue" evidence="2">
    <location>
        <position position="1"/>
    </location>
</feature>
<accession>F3FYS7</accession>
<reference evidence="2 3" key="1">
    <citation type="journal article" date="2011" name="PLoS Pathog.">
        <title>Dynamic evolution of pathogenicity revealed by sequencing and comparative genomics of 19 Pseudomonas syringae isolates.</title>
        <authorList>
            <person name="Baltrus D.A."/>
            <person name="Nishimura M.T."/>
            <person name="Romanchuk A."/>
            <person name="Chang J.H."/>
            <person name="Mukhtar M.S."/>
            <person name="Cherkis K."/>
            <person name="Roach J."/>
            <person name="Grant S.R."/>
            <person name="Jones C.D."/>
            <person name="Dangl J.L."/>
        </authorList>
    </citation>
    <scope>NUCLEOTIDE SEQUENCE [LARGE SCALE GENOMIC DNA]</scope>
    <source>
        <strain evidence="3">M301072PT</strain>
    </source>
</reference>
<sequence>EIKGELDVALFEKAFQLVVDRHDALRLVLSVQGGNVRQRVLPYVKSQL</sequence>